<proteinExistence type="predicted"/>
<feature type="transmembrane region" description="Helical" evidence="2">
    <location>
        <begin position="289"/>
        <end position="308"/>
    </location>
</feature>
<feature type="transmembrane region" description="Helical" evidence="2">
    <location>
        <begin position="37"/>
        <end position="56"/>
    </location>
</feature>
<evidence type="ECO:0000313" key="3">
    <source>
        <dbReference type="EMBL" id="KAF2236937.1"/>
    </source>
</evidence>
<dbReference type="EMBL" id="ML991782">
    <property type="protein sequence ID" value="KAF2236937.1"/>
    <property type="molecule type" value="Genomic_DNA"/>
</dbReference>
<evidence type="ECO:0000313" key="4">
    <source>
        <dbReference type="Proteomes" id="UP000800092"/>
    </source>
</evidence>
<keyword evidence="2" id="KW-0812">Transmembrane</keyword>
<name>A0A6A6HFW2_VIRVR</name>
<feature type="transmembrane region" description="Helical" evidence="2">
    <location>
        <begin position="148"/>
        <end position="170"/>
    </location>
</feature>
<organism evidence="3 4">
    <name type="scientific">Viridothelium virens</name>
    <name type="common">Speckled blister lichen</name>
    <name type="synonym">Trypethelium virens</name>
    <dbReference type="NCBI Taxonomy" id="1048519"/>
    <lineage>
        <taxon>Eukaryota</taxon>
        <taxon>Fungi</taxon>
        <taxon>Dikarya</taxon>
        <taxon>Ascomycota</taxon>
        <taxon>Pezizomycotina</taxon>
        <taxon>Dothideomycetes</taxon>
        <taxon>Dothideomycetes incertae sedis</taxon>
        <taxon>Trypetheliales</taxon>
        <taxon>Trypetheliaceae</taxon>
        <taxon>Viridothelium</taxon>
    </lineage>
</organism>
<feature type="transmembrane region" description="Helical" evidence="2">
    <location>
        <begin position="315"/>
        <end position="335"/>
    </location>
</feature>
<evidence type="ECO:0000256" key="1">
    <source>
        <dbReference type="SAM" id="MobiDB-lite"/>
    </source>
</evidence>
<dbReference type="OrthoDB" id="3342455at2759"/>
<dbReference type="AlphaFoldDB" id="A0A6A6HFW2"/>
<keyword evidence="4" id="KW-1185">Reference proteome</keyword>
<feature type="transmembrane region" description="Helical" evidence="2">
    <location>
        <begin position="231"/>
        <end position="253"/>
    </location>
</feature>
<keyword evidence="2" id="KW-1133">Transmembrane helix</keyword>
<sequence length="369" mass="39180">MPDLDQIMDHVQHRIHAVNPFQSRAQPSPTLLTTYRILTPLALIVALIPAIHYTITSPRAGAHPSHRSIWHQNDAHPTPFALFSPLTATYWLLLYLLQAGYCTQLYTRFGGSSSSSHTSSNSNSNSHCNSTSHSNSNSHDDTATATNVSAAMIGLAPHVVAHLLLHLVFVHLWCRGLMAIAEVALMLDFANLGVGYARFPFPARGLGRGRGGGGGGGGCAGGGDGGGRARLVHAAALAGPLAWVFVALFWCGAAMLGAHSVGARLFANLAIWLWLLFGGFFVIGYRDYILGFSLSVLSAALGIQQLLIKVLALQWIFAFVVMGLLSVASTAMAGIDIAAVTKKMTNGETNTHHITGETAPLLRDGSVDI</sequence>
<dbReference type="PANTHER" id="PTHR37992">
    <property type="entry name" value="EXPRESSED PROTEIN"/>
    <property type="match status" value="1"/>
</dbReference>
<reference evidence="3" key="1">
    <citation type="journal article" date="2020" name="Stud. Mycol.">
        <title>101 Dothideomycetes genomes: a test case for predicting lifestyles and emergence of pathogens.</title>
        <authorList>
            <person name="Haridas S."/>
            <person name="Albert R."/>
            <person name="Binder M."/>
            <person name="Bloem J."/>
            <person name="Labutti K."/>
            <person name="Salamov A."/>
            <person name="Andreopoulos B."/>
            <person name="Baker S."/>
            <person name="Barry K."/>
            <person name="Bills G."/>
            <person name="Bluhm B."/>
            <person name="Cannon C."/>
            <person name="Castanera R."/>
            <person name="Culley D."/>
            <person name="Daum C."/>
            <person name="Ezra D."/>
            <person name="Gonzalez J."/>
            <person name="Henrissat B."/>
            <person name="Kuo A."/>
            <person name="Liang C."/>
            <person name="Lipzen A."/>
            <person name="Lutzoni F."/>
            <person name="Magnuson J."/>
            <person name="Mondo S."/>
            <person name="Nolan M."/>
            <person name="Ohm R."/>
            <person name="Pangilinan J."/>
            <person name="Park H.-J."/>
            <person name="Ramirez L."/>
            <person name="Alfaro M."/>
            <person name="Sun H."/>
            <person name="Tritt A."/>
            <person name="Yoshinaga Y."/>
            <person name="Zwiers L.-H."/>
            <person name="Turgeon B."/>
            <person name="Goodwin S."/>
            <person name="Spatafora J."/>
            <person name="Crous P."/>
            <person name="Grigoriev I."/>
        </authorList>
    </citation>
    <scope>NUCLEOTIDE SEQUENCE</scope>
    <source>
        <strain evidence="3">Tuck. ex Michener</strain>
    </source>
</reference>
<protein>
    <submittedName>
        <fullName evidence="3">DUF1774-domain-containing protein</fullName>
    </submittedName>
</protein>
<gene>
    <name evidence="3" type="ORF">EV356DRAFT_530452</name>
</gene>
<feature type="transmembrane region" description="Helical" evidence="2">
    <location>
        <begin position="77"/>
        <end position="97"/>
    </location>
</feature>
<dbReference type="InterPro" id="IPR013920">
    <property type="entry name" value="DUF1774_fun"/>
</dbReference>
<dbReference type="PANTHER" id="PTHR37992:SF1">
    <property type="entry name" value="DUF1774-DOMAIN-CONTAINING PROTEIN"/>
    <property type="match status" value="1"/>
</dbReference>
<feature type="compositionally biased region" description="Low complexity" evidence="1">
    <location>
        <begin position="116"/>
        <end position="137"/>
    </location>
</feature>
<evidence type="ECO:0000256" key="2">
    <source>
        <dbReference type="SAM" id="Phobius"/>
    </source>
</evidence>
<keyword evidence="2" id="KW-0472">Membrane</keyword>
<feature type="transmembrane region" description="Helical" evidence="2">
    <location>
        <begin position="265"/>
        <end position="283"/>
    </location>
</feature>
<dbReference type="Proteomes" id="UP000800092">
    <property type="component" value="Unassembled WGS sequence"/>
</dbReference>
<accession>A0A6A6HFW2</accession>
<dbReference type="Pfam" id="PF08611">
    <property type="entry name" value="DUF1774"/>
    <property type="match status" value="1"/>
</dbReference>
<feature type="region of interest" description="Disordered" evidence="1">
    <location>
        <begin position="116"/>
        <end position="141"/>
    </location>
</feature>